<feature type="region of interest" description="Disordered" evidence="1">
    <location>
        <begin position="1"/>
        <end position="52"/>
    </location>
</feature>
<keyword evidence="3" id="KW-1185">Reference proteome</keyword>
<evidence type="ECO:0000256" key="1">
    <source>
        <dbReference type="SAM" id="MobiDB-lite"/>
    </source>
</evidence>
<dbReference type="AlphaFoldDB" id="A0A0H2QWV7"/>
<feature type="compositionally biased region" description="Polar residues" evidence="1">
    <location>
        <begin position="37"/>
        <end position="52"/>
    </location>
</feature>
<feature type="region of interest" description="Disordered" evidence="1">
    <location>
        <begin position="80"/>
        <end position="142"/>
    </location>
</feature>
<dbReference type="Proteomes" id="UP000053477">
    <property type="component" value="Unassembled WGS sequence"/>
</dbReference>
<accession>A0A0H2QWV7</accession>
<evidence type="ECO:0000313" key="3">
    <source>
        <dbReference type="Proteomes" id="UP000053477"/>
    </source>
</evidence>
<protein>
    <submittedName>
        <fullName evidence="2">Uncharacterized protein</fullName>
    </submittedName>
</protein>
<proteinExistence type="predicted"/>
<gene>
    <name evidence="2" type="ORF">SCHPADRAFT_897531</name>
</gene>
<sequence>MSDTEGDGTTSKANETSDENTLVPNSESSDDCESVPATPNTAEESDNNLFNLTTQEARDFVESHELTSLFRAMAKEDEVIRTRQPTVPQPNSQTPSTFCSQTQSETRSENGQVTNQALPALSSQTQSETEDEDGQVKGSKEN</sequence>
<feature type="compositionally biased region" description="Polar residues" evidence="1">
    <location>
        <begin position="83"/>
        <end position="127"/>
    </location>
</feature>
<dbReference type="EMBL" id="KQ087008">
    <property type="protein sequence ID" value="KLO03804.1"/>
    <property type="molecule type" value="Genomic_DNA"/>
</dbReference>
<name>A0A0H2QWV7_9AGAM</name>
<evidence type="ECO:0000313" key="2">
    <source>
        <dbReference type="EMBL" id="KLO03804.1"/>
    </source>
</evidence>
<feature type="compositionally biased region" description="Polar residues" evidence="1">
    <location>
        <begin position="7"/>
        <end position="27"/>
    </location>
</feature>
<organism evidence="2 3">
    <name type="scientific">Schizopora paradoxa</name>
    <dbReference type="NCBI Taxonomy" id="27342"/>
    <lineage>
        <taxon>Eukaryota</taxon>
        <taxon>Fungi</taxon>
        <taxon>Dikarya</taxon>
        <taxon>Basidiomycota</taxon>
        <taxon>Agaricomycotina</taxon>
        <taxon>Agaricomycetes</taxon>
        <taxon>Hymenochaetales</taxon>
        <taxon>Schizoporaceae</taxon>
        <taxon>Schizopora</taxon>
    </lineage>
</organism>
<reference evidence="2 3" key="1">
    <citation type="submission" date="2015-04" db="EMBL/GenBank/DDBJ databases">
        <title>Complete genome sequence of Schizopora paradoxa KUC8140, a cosmopolitan wood degrader in East Asia.</title>
        <authorList>
            <consortium name="DOE Joint Genome Institute"/>
            <person name="Min B."/>
            <person name="Park H."/>
            <person name="Jang Y."/>
            <person name="Kim J.-J."/>
            <person name="Kim K.H."/>
            <person name="Pangilinan J."/>
            <person name="Lipzen A."/>
            <person name="Riley R."/>
            <person name="Grigoriev I.V."/>
            <person name="Spatafora J.W."/>
            <person name="Choi I.-G."/>
        </authorList>
    </citation>
    <scope>NUCLEOTIDE SEQUENCE [LARGE SCALE GENOMIC DNA]</scope>
    <source>
        <strain evidence="2 3">KUC8140</strain>
    </source>
</reference>
<feature type="non-terminal residue" evidence="2">
    <location>
        <position position="142"/>
    </location>
</feature>
<dbReference type="InParanoid" id="A0A0H2QWV7"/>